<organism evidence="3 4">
    <name type="scientific">Sediminicoccus rosea</name>
    <dbReference type="NCBI Taxonomy" id="1225128"/>
    <lineage>
        <taxon>Bacteria</taxon>
        <taxon>Pseudomonadati</taxon>
        <taxon>Pseudomonadota</taxon>
        <taxon>Alphaproteobacteria</taxon>
        <taxon>Acetobacterales</taxon>
        <taxon>Roseomonadaceae</taxon>
        <taxon>Sediminicoccus</taxon>
    </lineage>
</organism>
<sequence length="782" mass="80020">MKRALAVGLGILLLLPLLVVAGFLLFFDADAFRPRVVEAVQRATGREFRIEGRLHLTPALSPTLAAEGLVLANVPGGSAPEMLRIAEAELSLALLPLLSGRIELAHLRLEGGRLLLERENWRFARPAAPEAAPPAPASQAAPQDPPGRPMELDLRAVTLRDWRVTAGGETLHLPELRLTGSGPASQLDLTARLATRGTEARIEGRLGAPAAWNGPAPWPFQLTAALPFLRLTAEGQQTQGDWRTALRADIPRLDALAPLARRPLPALTGITLRAAAEVTGGVARLAGLDGEATGGEVGGFTLTNARFIQTGQEAPLTLEANGQLRGEAVRLTAETRPMALAAGTPAPLALWLSAGGATASLAGEWPGALRLTATAPELARLSALAGRPLPPLRDASLSAAFTALGPMFGEGVRLGEFALASSAGDLAGALEWRWAPRPTVSGRVTSTRMDLNALRLPPPPQAVAAPPAAVPPTPAPAAAGRVIPDTPLDLAALRLFDADVSFTLGEVIERELTLRQVEGRLVNAGARARLEPFAATLPGGRLAVALAADATGAAPAVQIRGGGQGLDPTALLGAFGLSGPLTGRTDLDLNLRGEGATWRAVAASATGHFGLAVVEGRLSGGPAQVMAQIPGFAGGVPVNCLALRGEADRGLVRFSAFHLDGAAGRLAGEGGMSLRDETLAIRMQGDLRLAGVRVRAPIPLGGTLAAPRLELAALTEGAVGSLLGAPSGGSGGGAGGAAMPDCAGALRIARGGREGPVPQGAPVPPGQSQPSINNLLRGLLGR</sequence>
<gene>
    <name evidence="3" type="ORF">R9Z33_06400</name>
</gene>
<dbReference type="EMBL" id="CP137852">
    <property type="protein sequence ID" value="WPB86502.1"/>
    <property type="molecule type" value="Genomic_DNA"/>
</dbReference>
<dbReference type="PANTHER" id="PTHR30441">
    <property type="entry name" value="DUF748 DOMAIN-CONTAINING PROTEIN"/>
    <property type="match status" value="1"/>
</dbReference>
<feature type="domain" description="AsmA" evidence="2">
    <location>
        <begin position="436"/>
        <end position="653"/>
    </location>
</feature>
<protein>
    <submittedName>
        <fullName evidence="3">AsmA family protein</fullName>
    </submittedName>
</protein>
<keyword evidence="4" id="KW-1185">Reference proteome</keyword>
<dbReference type="Pfam" id="PF05170">
    <property type="entry name" value="AsmA"/>
    <property type="match status" value="2"/>
</dbReference>
<dbReference type="PANTHER" id="PTHR30441:SF4">
    <property type="entry name" value="PROTEIN ASMA"/>
    <property type="match status" value="1"/>
</dbReference>
<reference evidence="3 4" key="1">
    <citation type="submission" date="2023-11" db="EMBL/GenBank/DDBJ databases">
        <title>Arctic aerobic anoxygenic photoheterotroph Sediminicoccus rosea KRV36 adapts its photosynthesis to long days of polar summer.</title>
        <authorList>
            <person name="Tomasch J."/>
            <person name="Kopejtka K."/>
            <person name="Bily T."/>
            <person name="Gardiner A.T."/>
            <person name="Gardian Z."/>
            <person name="Shivaramu S."/>
            <person name="Koblizek M."/>
            <person name="Engelhardt F."/>
            <person name="Kaftan D."/>
        </authorList>
    </citation>
    <scope>NUCLEOTIDE SEQUENCE [LARGE SCALE GENOMIC DNA]</scope>
    <source>
        <strain evidence="3 4">R-30</strain>
    </source>
</reference>
<evidence type="ECO:0000259" key="2">
    <source>
        <dbReference type="Pfam" id="PF05170"/>
    </source>
</evidence>
<evidence type="ECO:0000313" key="4">
    <source>
        <dbReference type="Proteomes" id="UP001305521"/>
    </source>
</evidence>
<dbReference type="InterPro" id="IPR007844">
    <property type="entry name" value="AsmA"/>
</dbReference>
<dbReference type="Proteomes" id="UP001305521">
    <property type="component" value="Chromosome"/>
</dbReference>
<name>A0ABZ0PMA2_9PROT</name>
<proteinExistence type="predicted"/>
<dbReference type="RefSeq" id="WP_318650475.1">
    <property type="nucleotide sequence ID" value="NZ_CP137852.1"/>
</dbReference>
<dbReference type="InterPro" id="IPR052894">
    <property type="entry name" value="AsmA-related"/>
</dbReference>
<evidence type="ECO:0000256" key="1">
    <source>
        <dbReference type="SAM" id="MobiDB-lite"/>
    </source>
</evidence>
<feature type="region of interest" description="Disordered" evidence="1">
    <location>
        <begin position="750"/>
        <end position="773"/>
    </location>
</feature>
<feature type="region of interest" description="Disordered" evidence="1">
    <location>
        <begin position="127"/>
        <end position="150"/>
    </location>
</feature>
<evidence type="ECO:0000313" key="3">
    <source>
        <dbReference type="EMBL" id="WPB86502.1"/>
    </source>
</evidence>
<feature type="domain" description="AsmA" evidence="2">
    <location>
        <begin position="1"/>
        <end position="166"/>
    </location>
</feature>
<accession>A0ABZ0PMA2</accession>